<dbReference type="KEGG" id="crz:D1345_10360"/>
<evidence type="ECO:0000313" key="5">
    <source>
        <dbReference type="Proteomes" id="UP000259465"/>
    </source>
</evidence>
<dbReference type="CDD" id="cd00796">
    <property type="entry name" value="INT_Rci_Hp1_C"/>
    <property type="match status" value="1"/>
</dbReference>
<dbReference type="AlphaFoldDB" id="A0AAD0RRN5"/>
<dbReference type="Proteomes" id="UP000259465">
    <property type="component" value="Chromosome"/>
</dbReference>
<dbReference type="InterPro" id="IPR013762">
    <property type="entry name" value="Integrase-like_cat_sf"/>
</dbReference>
<proteinExistence type="predicted"/>
<gene>
    <name evidence="4" type="ORF">D1345_10360</name>
</gene>
<dbReference type="Gene3D" id="1.10.443.10">
    <property type="entry name" value="Intergrase catalytic core"/>
    <property type="match status" value="1"/>
</dbReference>
<evidence type="ECO:0000259" key="3">
    <source>
        <dbReference type="PROSITE" id="PS51898"/>
    </source>
</evidence>
<evidence type="ECO:0000256" key="1">
    <source>
        <dbReference type="ARBA" id="ARBA00022908"/>
    </source>
</evidence>
<name>A0AAD0RRN5_9NEIS</name>
<dbReference type="Pfam" id="PF00589">
    <property type="entry name" value="Phage_integrase"/>
    <property type="match status" value="1"/>
</dbReference>
<keyword evidence="1" id="KW-0229">DNA integration</keyword>
<dbReference type="InterPro" id="IPR002104">
    <property type="entry name" value="Integrase_catalytic"/>
</dbReference>
<dbReference type="PROSITE" id="PS51898">
    <property type="entry name" value="TYR_RECOMBINASE"/>
    <property type="match status" value="1"/>
</dbReference>
<dbReference type="InterPro" id="IPR011010">
    <property type="entry name" value="DNA_brk_join_enz"/>
</dbReference>
<keyword evidence="2" id="KW-0233">DNA recombination</keyword>
<evidence type="ECO:0000313" key="4">
    <source>
        <dbReference type="EMBL" id="AXT46563.1"/>
    </source>
</evidence>
<dbReference type="GO" id="GO:0006310">
    <property type="term" value="P:DNA recombination"/>
    <property type="evidence" value="ECO:0007669"/>
    <property type="project" value="UniProtKB-KW"/>
</dbReference>
<evidence type="ECO:0000256" key="2">
    <source>
        <dbReference type="ARBA" id="ARBA00023172"/>
    </source>
</evidence>
<feature type="domain" description="Tyr recombinase" evidence="3">
    <location>
        <begin position="162"/>
        <end position="330"/>
    </location>
</feature>
<reference evidence="4 5" key="1">
    <citation type="submission" date="2018-08" db="EMBL/GenBank/DDBJ databases">
        <title>Complete genome sequence of JP2-74.</title>
        <authorList>
            <person name="Wu L."/>
        </authorList>
    </citation>
    <scope>NUCLEOTIDE SEQUENCE [LARGE SCALE GENOMIC DNA]</scope>
    <source>
        <strain evidence="4 5">JP2-74</strain>
    </source>
</reference>
<dbReference type="EMBL" id="CP031968">
    <property type="protein sequence ID" value="AXT46563.1"/>
    <property type="molecule type" value="Genomic_DNA"/>
</dbReference>
<organism evidence="4 5">
    <name type="scientific">Chromobacterium rhizoryzae</name>
    <dbReference type="NCBI Taxonomy" id="1778675"/>
    <lineage>
        <taxon>Bacteria</taxon>
        <taxon>Pseudomonadati</taxon>
        <taxon>Pseudomonadota</taxon>
        <taxon>Betaproteobacteria</taxon>
        <taxon>Neisseriales</taxon>
        <taxon>Chromobacteriaceae</taxon>
        <taxon>Chromobacterium</taxon>
    </lineage>
</organism>
<dbReference type="GO" id="GO:0003677">
    <property type="term" value="F:DNA binding"/>
    <property type="evidence" value="ECO:0007669"/>
    <property type="project" value="InterPro"/>
</dbReference>
<sequence>MSIYQRGKTWWCDFATPGGNRVRQSLGTRDRAKAQELYDKLMAERWRVEKLGEKPAYTWEQACVRFLREKAHKKSINDDKTKIAYFTPFFIARALRDIRRDEVLEAVSLLAYEVGPTKGEPVSAATKNRYLAFIATLWNMAANEWEWIDRQLVFKRFKEPKIRIRWLKKEEANRLLSELAPHLQPIVRFALATGFRHSNIIDLEWSQVNLVKRIAWIHPDQAKAESAIGMPLNETAMEALVAQLGKHPRFVFTYRGEKLQSKATTGWTNALKRAMIYNFRFHDLRHTWASWLVQAGVPLHILKELGGWHSMEMVQRYAHLAPENLRGHTDAIDSLIVSAVHNGTKTSQVNLTEELEQITKKALHIVAP</sequence>
<accession>A0AAD0RRN5</accession>
<protein>
    <submittedName>
        <fullName evidence="4">Site-specific integrase</fullName>
    </submittedName>
</protein>
<dbReference type="PANTHER" id="PTHR30349">
    <property type="entry name" value="PHAGE INTEGRASE-RELATED"/>
    <property type="match status" value="1"/>
</dbReference>
<dbReference type="SUPFAM" id="SSF56349">
    <property type="entry name" value="DNA breaking-rejoining enzymes"/>
    <property type="match status" value="1"/>
</dbReference>
<dbReference type="PANTHER" id="PTHR30349:SF64">
    <property type="entry name" value="PROPHAGE INTEGRASE INTD-RELATED"/>
    <property type="match status" value="1"/>
</dbReference>
<dbReference type="GO" id="GO:0015074">
    <property type="term" value="P:DNA integration"/>
    <property type="evidence" value="ECO:0007669"/>
    <property type="project" value="UniProtKB-KW"/>
</dbReference>
<dbReference type="InterPro" id="IPR050090">
    <property type="entry name" value="Tyrosine_recombinase_XerCD"/>
</dbReference>
<keyword evidence="5" id="KW-1185">Reference proteome</keyword>